<dbReference type="Pfam" id="PF00102">
    <property type="entry name" value="Y_phosphatase"/>
    <property type="match status" value="1"/>
</dbReference>
<name>A0A8B8BXT4_CRAVI</name>
<proteinExistence type="predicted"/>
<evidence type="ECO:0000259" key="4">
    <source>
        <dbReference type="PROSITE" id="PS50055"/>
    </source>
</evidence>
<gene>
    <name evidence="6" type="primary">LOC111113656</name>
</gene>
<dbReference type="RefSeq" id="XP_022307656.1">
    <property type="nucleotide sequence ID" value="XM_022451948.1"/>
</dbReference>
<dbReference type="InterPro" id="IPR042635">
    <property type="entry name" value="MEGF10/SREC1/2-like"/>
</dbReference>
<dbReference type="InterPro" id="IPR000742">
    <property type="entry name" value="EGF"/>
</dbReference>
<sequence length="550" mass="60791">MENGSSLPESKHLVYRHDPMSSCPLPIQNVTVNNITRGIIFFNERSKGYNSSCNGDNTMYTAIEICEVKVMGCDPSRYSNGCKKECDTKCKKRTCDAFDGACIHGCSNERALTSDCIVCENGTYVKNNTCVSCQTHCKNGDICNKLTGRCDNGCANHWSGNFCQVCLEPHYGIDCNNRCGECLGDNVCNNVTGQCFRGCKPHWNGSRCDECSTQYYGSNCSTPCGQCTGEDVCDNVTGLCPSGCKHNWNGTKCDECVNGYHGGNCSEECGHCLNEEPCDKTTGHCSKGCQPNFQPPSCQKCVNGYHGGNCSEECGHCLNEEPCDKTTGHCSKECQPNFQLPFCQTESEGATDTAPIVGGVSAVILLVIVAGLLAFFFLRRRFQRQHSEPTVPIKFSSTRGKKGNKRYADLSMDNPPGRSIEEYSNVASSGSQCTYYNTADLTTNIKIIELQHVISKKKTEKNNEFLAEYKRLPAGNISACTSGKQKENMTKNRFKATFPYDHSRIILKEKWNCDDNDYINANYIKNCDGERKYIATQGTSQFYKISINRG</sequence>
<evidence type="ECO:0000256" key="1">
    <source>
        <dbReference type="ARBA" id="ARBA00022536"/>
    </source>
</evidence>
<dbReference type="AlphaFoldDB" id="A0A8B8BXT4"/>
<dbReference type="InterPro" id="IPR000242">
    <property type="entry name" value="PTP_cat"/>
</dbReference>
<feature type="domain" description="Tyrosine-protein phosphatase" evidence="4">
    <location>
        <begin position="465"/>
        <end position="538"/>
    </location>
</feature>
<dbReference type="PANTHER" id="PTHR24043:SF8">
    <property type="entry name" value="EGF-LIKE DOMAIN-CONTAINING PROTEIN"/>
    <property type="match status" value="1"/>
</dbReference>
<dbReference type="Gene3D" id="3.90.190.10">
    <property type="entry name" value="Protein tyrosine phosphatase superfamily"/>
    <property type="match status" value="1"/>
</dbReference>
<protein>
    <submittedName>
        <fullName evidence="6">Multiple epidermal growth factor-like domains protein 10</fullName>
    </submittedName>
</protein>
<dbReference type="GO" id="GO:0005044">
    <property type="term" value="F:scavenger receptor activity"/>
    <property type="evidence" value="ECO:0007669"/>
    <property type="project" value="InterPro"/>
</dbReference>
<dbReference type="SMART" id="SM00181">
    <property type="entry name" value="EGF"/>
    <property type="match status" value="5"/>
</dbReference>
<dbReference type="PROSITE" id="PS50055">
    <property type="entry name" value="TYR_PHOSPHATASE_PTP"/>
    <property type="match status" value="1"/>
</dbReference>
<reference evidence="6" key="1">
    <citation type="submission" date="2025-08" db="UniProtKB">
        <authorList>
            <consortium name="RefSeq"/>
        </authorList>
    </citation>
    <scope>IDENTIFICATION</scope>
    <source>
        <tissue evidence="6">Whole sample</tissue>
    </source>
</reference>
<keyword evidence="5" id="KW-1185">Reference proteome</keyword>
<keyword evidence="3" id="KW-0472">Membrane</keyword>
<evidence type="ECO:0000256" key="2">
    <source>
        <dbReference type="SAM" id="MobiDB-lite"/>
    </source>
</evidence>
<dbReference type="GeneID" id="111113656"/>
<evidence type="ECO:0000313" key="6">
    <source>
        <dbReference type="RefSeq" id="XP_022307656.1"/>
    </source>
</evidence>
<dbReference type="Gene3D" id="2.170.300.10">
    <property type="entry name" value="Tie2 ligand-binding domain superfamily"/>
    <property type="match status" value="2"/>
</dbReference>
<organism evidence="5 6">
    <name type="scientific">Crassostrea virginica</name>
    <name type="common">Eastern oyster</name>
    <dbReference type="NCBI Taxonomy" id="6565"/>
    <lineage>
        <taxon>Eukaryota</taxon>
        <taxon>Metazoa</taxon>
        <taxon>Spiralia</taxon>
        <taxon>Lophotrochozoa</taxon>
        <taxon>Mollusca</taxon>
        <taxon>Bivalvia</taxon>
        <taxon>Autobranchia</taxon>
        <taxon>Pteriomorphia</taxon>
        <taxon>Ostreida</taxon>
        <taxon>Ostreoidea</taxon>
        <taxon>Ostreidae</taxon>
        <taxon>Crassostrea</taxon>
    </lineage>
</organism>
<dbReference type="PANTHER" id="PTHR24043">
    <property type="entry name" value="SCAVENGER RECEPTOR CLASS F"/>
    <property type="match status" value="1"/>
</dbReference>
<dbReference type="SUPFAM" id="SSF52799">
    <property type="entry name" value="(Phosphotyrosine protein) phosphatases II"/>
    <property type="match status" value="1"/>
</dbReference>
<keyword evidence="3" id="KW-1133">Transmembrane helix</keyword>
<dbReference type="GO" id="GO:0004725">
    <property type="term" value="F:protein tyrosine phosphatase activity"/>
    <property type="evidence" value="ECO:0007669"/>
    <property type="project" value="InterPro"/>
</dbReference>
<evidence type="ECO:0000256" key="3">
    <source>
        <dbReference type="SAM" id="Phobius"/>
    </source>
</evidence>
<dbReference type="KEGG" id="cvn:111113656"/>
<dbReference type="Proteomes" id="UP000694844">
    <property type="component" value="Chromosome 9"/>
</dbReference>
<keyword evidence="1" id="KW-0245">EGF-like domain</keyword>
<evidence type="ECO:0000313" key="5">
    <source>
        <dbReference type="Proteomes" id="UP000694844"/>
    </source>
</evidence>
<feature type="transmembrane region" description="Helical" evidence="3">
    <location>
        <begin position="356"/>
        <end position="378"/>
    </location>
</feature>
<dbReference type="InterPro" id="IPR029021">
    <property type="entry name" value="Prot-tyrosine_phosphatase-like"/>
</dbReference>
<keyword evidence="3" id="KW-0812">Transmembrane</keyword>
<feature type="region of interest" description="Disordered" evidence="2">
    <location>
        <begin position="393"/>
        <end position="414"/>
    </location>
</feature>
<dbReference type="OrthoDB" id="6130531at2759"/>
<accession>A0A8B8BXT4</accession>